<evidence type="ECO:0000259" key="1">
    <source>
        <dbReference type="PROSITE" id="PS50404"/>
    </source>
</evidence>
<dbReference type="Proteomes" id="UP000295341">
    <property type="component" value="Unassembled WGS sequence"/>
</dbReference>
<reference evidence="3 4" key="1">
    <citation type="submission" date="2019-03" db="EMBL/GenBank/DDBJ databases">
        <title>Genomic Encyclopedia of Type Strains, Phase IV (KMG-IV): sequencing the most valuable type-strain genomes for metagenomic binning, comparative biology and taxonomic classification.</title>
        <authorList>
            <person name="Goeker M."/>
        </authorList>
    </citation>
    <scope>NUCLEOTIDE SEQUENCE [LARGE SCALE GENOMIC DNA]</scope>
    <source>
        <strain evidence="3 4">DSM 26377</strain>
    </source>
</reference>
<organism evidence="3 4">
    <name type="scientific">Panacagrimonas perspica</name>
    <dbReference type="NCBI Taxonomy" id="381431"/>
    <lineage>
        <taxon>Bacteria</taxon>
        <taxon>Pseudomonadati</taxon>
        <taxon>Pseudomonadota</taxon>
        <taxon>Gammaproteobacteria</taxon>
        <taxon>Nevskiales</taxon>
        <taxon>Nevskiaceae</taxon>
        <taxon>Panacagrimonas</taxon>
    </lineage>
</organism>
<dbReference type="SUPFAM" id="SSF52833">
    <property type="entry name" value="Thioredoxin-like"/>
    <property type="match status" value="1"/>
</dbReference>
<dbReference type="InterPro" id="IPR010987">
    <property type="entry name" value="Glutathione-S-Trfase_C-like"/>
</dbReference>
<sequence>MSLRAKTKYVPAAKPASNAGVTLYCSADQVGCHWVRLVLAEKDVPGARVLVQVAGRLSEDLAVLNPAQSLPTLTDRETVIYPARLIAEFLDERYPHPPMMPPEAALRARLRMAMGQLEQDWLVLVKTIESAPAAQARAARKQLSDQLAANGRLFPARGWFLGLEFGIADCAWAALLWRLASLKLQLPSGGEPIRRYAERVFARPAFAASLVESQRTAASKGQR</sequence>
<dbReference type="Pfam" id="PF13409">
    <property type="entry name" value="GST_N_2"/>
    <property type="match status" value="1"/>
</dbReference>
<dbReference type="OrthoDB" id="9781431at2"/>
<dbReference type="SUPFAM" id="SSF47616">
    <property type="entry name" value="GST C-terminal domain-like"/>
    <property type="match status" value="1"/>
</dbReference>
<dbReference type="InterPro" id="IPR036249">
    <property type="entry name" value="Thioredoxin-like_sf"/>
</dbReference>
<dbReference type="InterPro" id="IPR036282">
    <property type="entry name" value="Glutathione-S-Trfase_C_sf"/>
</dbReference>
<feature type="domain" description="GST C-terminal" evidence="2">
    <location>
        <begin position="103"/>
        <end position="223"/>
    </location>
</feature>
<evidence type="ECO:0000313" key="4">
    <source>
        <dbReference type="Proteomes" id="UP000295341"/>
    </source>
</evidence>
<dbReference type="PROSITE" id="PS50405">
    <property type="entry name" value="GST_CTER"/>
    <property type="match status" value="1"/>
</dbReference>
<dbReference type="EMBL" id="SOBT01000010">
    <property type="protein sequence ID" value="TDU26450.1"/>
    <property type="molecule type" value="Genomic_DNA"/>
</dbReference>
<gene>
    <name evidence="3" type="ORF">DFR24_3475</name>
</gene>
<protein>
    <submittedName>
        <fullName evidence="3">RNA polymerase-associated protein</fullName>
    </submittedName>
</protein>
<dbReference type="InterPro" id="IPR050983">
    <property type="entry name" value="GST_Omega/HSP26"/>
</dbReference>
<comment type="caution">
    <text evidence="3">The sequence shown here is derived from an EMBL/GenBank/DDBJ whole genome shotgun (WGS) entry which is preliminary data.</text>
</comment>
<dbReference type="PANTHER" id="PTHR43968">
    <property type="match status" value="1"/>
</dbReference>
<dbReference type="RefSeq" id="WP_133882659.1">
    <property type="nucleotide sequence ID" value="NZ_MWIN01000019.1"/>
</dbReference>
<dbReference type="InterPro" id="IPR004046">
    <property type="entry name" value="GST_C"/>
</dbReference>
<keyword evidence="4" id="KW-1185">Reference proteome</keyword>
<dbReference type="Pfam" id="PF00043">
    <property type="entry name" value="GST_C"/>
    <property type="match status" value="1"/>
</dbReference>
<dbReference type="Gene3D" id="3.40.30.10">
    <property type="entry name" value="Glutaredoxin"/>
    <property type="match status" value="1"/>
</dbReference>
<evidence type="ECO:0000313" key="3">
    <source>
        <dbReference type="EMBL" id="TDU26450.1"/>
    </source>
</evidence>
<feature type="domain" description="GST N-terminal" evidence="1">
    <location>
        <begin position="19"/>
        <end position="98"/>
    </location>
</feature>
<dbReference type="AlphaFoldDB" id="A0A4R7P0T0"/>
<dbReference type="PROSITE" id="PS50404">
    <property type="entry name" value="GST_NTER"/>
    <property type="match status" value="1"/>
</dbReference>
<dbReference type="Gene3D" id="1.20.1050.10">
    <property type="match status" value="1"/>
</dbReference>
<accession>A0A4R7P0T0</accession>
<name>A0A4R7P0T0_9GAMM</name>
<proteinExistence type="predicted"/>
<evidence type="ECO:0000259" key="2">
    <source>
        <dbReference type="PROSITE" id="PS50405"/>
    </source>
</evidence>
<dbReference type="InterPro" id="IPR004045">
    <property type="entry name" value="Glutathione_S-Trfase_N"/>
</dbReference>
<dbReference type="GO" id="GO:0005737">
    <property type="term" value="C:cytoplasm"/>
    <property type="evidence" value="ECO:0007669"/>
    <property type="project" value="TreeGrafter"/>
</dbReference>
<dbReference type="PANTHER" id="PTHR43968:SF6">
    <property type="entry name" value="GLUTATHIONE S-TRANSFERASE OMEGA"/>
    <property type="match status" value="1"/>
</dbReference>